<dbReference type="Pfam" id="PF00675">
    <property type="entry name" value="Peptidase_M16"/>
    <property type="match status" value="1"/>
</dbReference>
<dbReference type="FunFam" id="3.30.830.10:FF:000012">
    <property type="entry name" value="Protease 3"/>
    <property type="match status" value="1"/>
</dbReference>
<organism evidence="19 20">
    <name type="scientific">Sodalis ligni</name>
    <dbReference type="NCBI Taxonomy" id="2697027"/>
    <lineage>
        <taxon>Bacteria</taxon>
        <taxon>Pseudomonadati</taxon>
        <taxon>Pseudomonadota</taxon>
        <taxon>Gammaproteobacteria</taxon>
        <taxon>Enterobacterales</taxon>
        <taxon>Bruguierivoracaceae</taxon>
        <taxon>Sodalis</taxon>
    </lineage>
</organism>
<protein>
    <recommendedName>
        <fullName evidence="5">Protease 3</fullName>
        <ecNumber evidence="4">3.4.24.55</ecNumber>
    </recommendedName>
    <alternativeName>
        <fullName evidence="13">Pitrilysin</fullName>
    </alternativeName>
    <alternativeName>
        <fullName evidence="12">Protease III</fullName>
    </alternativeName>
    <alternativeName>
        <fullName evidence="11">Protease pi</fullName>
    </alternativeName>
</protein>
<dbReference type="AlphaFoldDB" id="A0A4R1NCI5"/>
<dbReference type="EMBL" id="SJOI01000001">
    <property type="protein sequence ID" value="TCL04469.1"/>
    <property type="molecule type" value="Genomic_DNA"/>
</dbReference>
<keyword evidence="6" id="KW-0645">Protease</keyword>
<dbReference type="InterPro" id="IPR001431">
    <property type="entry name" value="Pept_M16_Zn_BS"/>
</dbReference>
<evidence type="ECO:0000256" key="1">
    <source>
        <dbReference type="ARBA" id="ARBA00001947"/>
    </source>
</evidence>
<dbReference type="GO" id="GO:0004222">
    <property type="term" value="F:metalloendopeptidase activity"/>
    <property type="evidence" value="ECO:0007669"/>
    <property type="project" value="UniProtKB-EC"/>
</dbReference>
<keyword evidence="9" id="KW-0862">Zinc</keyword>
<evidence type="ECO:0000256" key="7">
    <source>
        <dbReference type="ARBA" id="ARBA00022723"/>
    </source>
</evidence>
<dbReference type="Gene3D" id="3.30.830.10">
    <property type="entry name" value="Metalloenzyme, LuxS/M16 peptidase-like"/>
    <property type="match status" value="4"/>
</dbReference>
<evidence type="ECO:0000256" key="10">
    <source>
        <dbReference type="ARBA" id="ARBA00023049"/>
    </source>
</evidence>
<comment type="similarity">
    <text evidence="3 14">Belongs to the peptidase M16 family.</text>
</comment>
<comment type="function">
    <text evidence="2">Endopeptidase that degrades small peptides of less than 7 kDa, such as glucagon and insulin.</text>
</comment>
<evidence type="ECO:0000256" key="2">
    <source>
        <dbReference type="ARBA" id="ARBA00002184"/>
    </source>
</evidence>
<evidence type="ECO:0000313" key="19">
    <source>
        <dbReference type="EMBL" id="TCL04469.1"/>
    </source>
</evidence>
<dbReference type="GO" id="GO:0046872">
    <property type="term" value="F:metal ion binding"/>
    <property type="evidence" value="ECO:0007669"/>
    <property type="project" value="UniProtKB-KW"/>
</dbReference>
<feature type="domain" description="Peptidase M16 N-terminal" evidence="15">
    <location>
        <begin position="56"/>
        <end position="192"/>
    </location>
</feature>
<dbReference type="NCBIfam" id="NF011681">
    <property type="entry name" value="PRK15101.1"/>
    <property type="match status" value="1"/>
</dbReference>
<evidence type="ECO:0000256" key="9">
    <source>
        <dbReference type="ARBA" id="ARBA00022833"/>
    </source>
</evidence>
<evidence type="ECO:0000313" key="20">
    <source>
        <dbReference type="Proteomes" id="UP000294555"/>
    </source>
</evidence>
<evidence type="ECO:0000259" key="17">
    <source>
        <dbReference type="Pfam" id="PF16187"/>
    </source>
</evidence>
<evidence type="ECO:0000256" key="5">
    <source>
        <dbReference type="ARBA" id="ARBA00017565"/>
    </source>
</evidence>
<evidence type="ECO:0000259" key="15">
    <source>
        <dbReference type="Pfam" id="PF00675"/>
    </source>
</evidence>
<dbReference type="InterPro" id="IPR050626">
    <property type="entry name" value="Peptidase_M16"/>
</dbReference>
<evidence type="ECO:0000256" key="14">
    <source>
        <dbReference type="RuleBase" id="RU004447"/>
    </source>
</evidence>
<evidence type="ECO:0000256" key="13">
    <source>
        <dbReference type="ARBA" id="ARBA00033450"/>
    </source>
</evidence>
<reference evidence="19 20" key="1">
    <citation type="submission" date="2019-02" db="EMBL/GenBank/DDBJ databases">
        <title>Investigation of anaerobic lignin degradation for improved lignocellulosic biofuels.</title>
        <authorList>
            <person name="Deangelis K."/>
        </authorList>
    </citation>
    <scope>NUCLEOTIDE SEQUENCE [LARGE SCALE GENOMIC DNA]</scope>
    <source>
        <strain evidence="19 20">159R</strain>
    </source>
</reference>
<keyword evidence="10" id="KW-0482">Metalloprotease</keyword>
<dbReference type="InterPro" id="IPR011765">
    <property type="entry name" value="Pept_M16_N"/>
</dbReference>
<evidence type="ECO:0000256" key="11">
    <source>
        <dbReference type="ARBA" id="ARBA00029597"/>
    </source>
</evidence>
<evidence type="ECO:0000259" key="16">
    <source>
        <dbReference type="Pfam" id="PF05193"/>
    </source>
</evidence>
<evidence type="ECO:0000256" key="4">
    <source>
        <dbReference type="ARBA" id="ARBA00012449"/>
    </source>
</evidence>
<proteinExistence type="inferred from homology"/>
<accession>A0A4R1NCI5</accession>
<name>A0A4R1NCI5_9GAMM</name>
<comment type="caution">
    <text evidence="19">The sequence shown here is derived from an EMBL/GenBank/DDBJ whole genome shotgun (WGS) entry which is preliminary data.</text>
</comment>
<dbReference type="InterPro" id="IPR011249">
    <property type="entry name" value="Metalloenz_LuxS/M16"/>
</dbReference>
<dbReference type="GO" id="GO:0005737">
    <property type="term" value="C:cytoplasm"/>
    <property type="evidence" value="ECO:0007669"/>
    <property type="project" value="UniProtKB-ARBA"/>
</dbReference>
<dbReference type="PANTHER" id="PTHR43690:SF18">
    <property type="entry name" value="INSULIN-DEGRADING ENZYME-RELATED"/>
    <property type="match status" value="1"/>
</dbReference>
<comment type="cofactor">
    <cofactor evidence="1">
        <name>Zn(2+)</name>
        <dbReference type="ChEBI" id="CHEBI:29105"/>
    </cofactor>
</comment>
<evidence type="ECO:0000259" key="18">
    <source>
        <dbReference type="Pfam" id="PF22456"/>
    </source>
</evidence>
<dbReference type="RefSeq" id="WP_132923257.1">
    <property type="nucleotide sequence ID" value="NZ_SJOI01000001.1"/>
</dbReference>
<dbReference type="EC" id="3.4.24.55" evidence="4"/>
<dbReference type="OrthoDB" id="9811314at2"/>
<dbReference type="PROSITE" id="PS00143">
    <property type="entry name" value="INSULINASE"/>
    <property type="match status" value="1"/>
</dbReference>
<dbReference type="InterPro" id="IPR032632">
    <property type="entry name" value="Peptidase_M16_M"/>
</dbReference>
<keyword evidence="7" id="KW-0479">Metal-binding</keyword>
<dbReference type="Pfam" id="PF05193">
    <property type="entry name" value="Peptidase_M16_C"/>
    <property type="match status" value="1"/>
</dbReference>
<evidence type="ECO:0000256" key="6">
    <source>
        <dbReference type="ARBA" id="ARBA00022670"/>
    </source>
</evidence>
<keyword evidence="20" id="KW-1185">Reference proteome</keyword>
<evidence type="ECO:0000256" key="12">
    <source>
        <dbReference type="ARBA" id="ARBA00031184"/>
    </source>
</evidence>
<dbReference type="GO" id="GO:0006508">
    <property type="term" value="P:proteolysis"/>
    <property type="evidence" value="ECO:0007669"/>
    <property type="project" value="UniProtKB-KW"/>
</dbReference>
<dbReference type="InterPro" id="IPR054734">
    <property type="entry name" value="PqqF-like_C_4"/>
</dbReference>
<gene>
    <name evidence="19" type="ORF">EZJ58_2592</name>
</gene>
<dbReference type="Pfam" id="PF16187">
    <property type="entry name" value="Peptidase_M16_M"/>
    <property type="match status" value="1"/>
</dbReference>
<dbReference type="SUPFAM" id="SSF63411">
    <property type="entry name" value="LuxS/MPP-like metallohydrolase"/>
    <property type="match status" value="4"/>
</dbReference>
<dbReference type="PANTHER" id="PTHR43690">
    <property type="entry name" value="NARDILYSIN"/>
    <property type="match status" value="1"/>
</dbReference>
<feature type="domain" description="Peptidase M16 middle/third" evidence="17">
    <location>
        <begin position="401"/>
        <end position="672"/>
    </location>
</feature>
<evidence type="ECO:0000256" key="8">
    <source>
        <dbReference type="ARBA" id="ARBA00022801"/>
    </source>
</evidence>
<feature type="domain" description="Coenzyme PQQ synthesis protein F-like C-terminal lobe" evidence="18">
    <location>
        <begin position="779"/>
        <end position="877"/>
    </location>
</feature>
<keyword evidence="8" id="KW-0378">Hydrolase</keyword>
<sequence>MRRLVSGLLSGILIGVFCFSTGWAATGWQPINETIQKSSKDARQYQAVKLANGMTVLLVSDKQAVKSLSAIAVPVGTLQSPDSQLGLAHYLEHMILMGSKKYPQPENLSEFLKKHGGDHNASTASHRTAFYLEVENSALLPAVDRLADAIAEPLLDPASADKERHAVNAELTMGRSNDALRMAQIRAETMNPAHPAARFSGGNLETLRDKPGSNLHQTLTAFYHRYYSANLMVAVIYGNQPLPQLAAIATQTYGRVANHNAVVPPITVPAVTKKQTGIVIHYQPVQPQKMLRIEFPIANNSRAFRSKSDTYISYLIGNHSPNTLADWLQKQGLADAIDAGADPMVDGNGGVFSIAVSLSDKGFAQRDEVIAAIFSYLKTLREHGIQRQYFDEIAHVLQQDFRYPIITRDMDYIEWLVDSMLKVPVQHVLDAPYLADRYDPKAIAARLDSMKPENARIWFISPDEPHDKVAYFMNAPYRVDALTPEHMAAWRQREQNIGLSLPTLNPYIASDFSLIKAGKVPAHPETLVDKPGLRLLYMPSRYFADEPRADITLNFRNPNLMDTPRDQVLYAMNDYIAGLNLAELSNQSYVGGINFSTFESDGLTVKASGYTQRLPQLVISLIERYAAFTPTEDQLAQAKTWYRQQLDGTDKGKAYSQAVIPARVLSEWPYVERDERRGLIDGMTLQDLIDYRQKVFKPAALEMLVVGNLTPQQSTALADQLKKHVGWTGIRWQRTPRVEIRQPQLALIQKTGSTTDSALAAAYVPTGYDRIAGMVNSYMLSQIVESWFYQQLRTQEQLGYAIFMTPVFVGDQGGVEFVLQSSTKQPAYLYDRFQAFFGQTEQRLRAMSPADFEQYKQGVISQVLQQPQTLGEEVDQYTDEMARDNAAFDTRDKVVAGLRQLTLDQMAEFFHRAVIEPQGLALLSQIGGQGHDPVSFAAPPGWTLYPNAAALQKTLPVIRPQ</sequence>
<dbReference type="Proteomes" id="UP000294555">
    <property type="component" value="Unassembled WGS sequence"/>
</dbReference>
<evidence type="ECO:0000256" key="3">
    <source>
        <dbReference type="ARBA" id="ARBA00007261"/>
    </source>
</evidence>
<feature type="domain" description="Peptidase M16 C-terminal" evidence="16">
    <location>
        <begin position="217"/>
        <end position="395"/>
    </location>
</feature>
<dbReference type="Pfam" id="PF22456">
    <property type="entry name" value="PqqF-like_C_4"/>
    <property type="match status" value="1"/>
</dbReference>
<dbReference type="InterPro" id="IPR007863">
    <property type="entry name" value="Peptidase_M16_C"/>
</dbReference>